<dbReference type="SMART" id="SM00025">
    <property type="entry name" value="Pumilio"/>
    <property type="match status" value="8"/>
</dbReference>
<dbReference type="PROSITE" id="PS50303">
    <property type="entry name" value="PUM_HD"/>
    <property type="match status" value="1"/>
</dbReference>
<dbReference type="Gene3D" id="1.25.10.10">
    <property type="entry name" value="Leucine-rich Repeat Variant"/>
    <property type="match status" value="1"/>
</dbReference>
<reference evidence="9 10" key="1">
    <citation type="journal article" date="2021" name="Sci. Rep.">
        <title>Genome sequencing of the multicellular alga Astrephomene provides insights into convergent evolution of germ-soma differentiation.</title>
        <authorList>
            <person name="Yamashita S."/>
            <person name="Yamamoto K."/>
            <person name="Matsuzaki R."/>
            <person name="Suzuki S."/>
            <person name="Yamaguchi H."/>
            <person name="Hirooka S."/>
            <person name="Minakuchi Y."/>
            <person name="Miyagishima S."/>
            <person name="Kawachi M."/>
            <person name="Toyoda A."/>
            <person name="Nozaki H."/>
        </authorList>
    </citation>
    <scope>NUCLEOTIDE SEQUENCE [LARGE SCALE GENOMIC DNA]</scope>
    <source>
        <strain evidence="9 10">NIES-4017</strain>
    </source>
</reference>
<feature type="region of interest" description="Disordered" evidence="7">
    <location>
        <begin position="23"/>
        <end position="81"/>
    </location>
</feature>
<keyword evidence="2" id="KW-0963">Cytoplasm</keyword>
<evidence type="ECO:0000256" key="1">
    <source>
        <dbReference type="ARBA" id="ARBA00004496"/>
    </source>
</evidence>
<organism evidence="9 10">
    <name type="scientific">Astrephomene gubernaculifera</name>
    <dbReference type="NCBI Taxonomy" id="47775"/>
    <lineage>
        <taxon>Eukaryota</taxon>
        <taxon>Viridiplantae</taxon>
        <taxon>Chlorophyta</taxon>
        <taxon>core chlorophytes</taxon>
        <taxon>Chlorophyceae</taxon>
        <taxon>CS clade</taxon>
        <taxon>Chlamydomonadales</taxon>
        <taxon>Astrephomenaceae</taxon>
        <taxon>Astrephomene</taxon>
    </lineage>
</organism>
<feature type="region of interest" description="Disordered" evidence="7">
    <location>
        <begin position="300"/>
        <end position="343"/>
    </location>
</feature>
<keyword evidence="4" id="KW-0694">RNA-binding</keyword>
<evidence type="ECO:0000313" key="10">
    <source>
        <dbReference type="Proteomes" id="UP001054857"/>
    </source>
</evidence>
<feature type="domain" description="PUM-HD" evidence="8">
    <location>
        <begin position="833"/>
        <end position="1191"/>
    </location>
</feature>
<comment type="caution">
    <text evidence="9">The sequence shown here is derived from an EMBL/GenBank/DDBJ whole genome shotgun (WGS) entry which is preliminary data.</text>
</comment>
<evidence type="ECO:0000256" key="7">
    <source>
        <dbReference type="SAM" id="MobiDB-lite"/>
    </source>
</evidence>
<dbReference type="GO" id="GO:0003729">
    <property type="term" value="F:mRNA binding"/>
    <property type="evidence" value="ECO:0007669"/>
    <property type="project" value="TreeGrafter"/>
</dbReference>
<protein>
    <recommendedName>
        <fullName evidence="8">PUM-HD domain-containing protein</fullName>
    </recommendedName>
</protein>
<dbReference type="InterPro" id="IPR011989">
    <property type="entry name" value="ARM-like"/>
</dbReference>
<evidence type="ECO:0000256" key="6">
    <source>
        <dbReference type="PROSITE-ProRule" id="PRU00317"/>
    </source>
</evidence>
<feature type="repeat" description="Pumilio" evidence="6">
    <location>
        <begin position="854"/>
        <end position="889"/>
    </location>
</feature>
<evidence type="ECO:0000256" key="5">
    <source>
        <dbReference type="ARBA" id="ARBA00055193"/>
    </source>
</evidence>
<feature type="compositionally biased region" description="Gly residues" evidence="7">
    <location>
        <begin position="1257"/>
        <end position="1269"/>
    </location>
</feature>
<feature type="compositionally biased region" description="Pro residues" evidence="7">
    <location>
        <begin position="1229"/>
        <end position="1241"/>
    </location>
</feature>
<evidence type="ECO:0000256" key="3">
    <source>
        <dbReference type="ARBA" id="ARBA00022737"/>
    </source>
</evidence>
<feature type="repeat" description="Pumilio" evidence="6">
    <location>
        <begin position="926"/>
        <end position="961"/>
    </location>
</feature>
<feature type="compositionally biased region" description="Low complexity" evidence="7">
    <location>
        <begin position="758"/>
        <end position="767"/>
    </location>
</feature>
<comment type="subcellular location">
    <subcellularLocation>
        <location evidence="1">Cytoplasm</location>
    </subcellularLocation>
</comment>
<dbReference type="InterPro" id="IPR001313">
    <property type="entry name" value="Pumilio_RNA-bd_rpt"/>
</dbReference>
<feature type="compositionally biased region" description="Pro residues" evidence="7">
    <location>
        <begin position="636"/>
        <end position="649"/>
    </location>
</feature>
<dbReference type="InterPro" id="IPR033712">
    <property type="entry name" value="Pumilio_RNA-bd"/>
</dbReference>
<dbReference type="Proteomes" id="UP001054857">
    <property type="component" value="Unassembled WGS sequence"/>
</dbReference>
<dbReference type="PANTHER" id="PTHR12537:SF12">
    <property type="entry name" value="MATERNAL PROTEIN PUMILIO"/>
    <property type="match status" value="1"/>
</dbReference>
<dbReference type="Pfam" id="PF00806">
    <property type="entry name" value="PUF"/>
    <property type="match status" value="8"/>
</dbReference>
<dbReference type="InterPro" id="IPR016024">
    <property type="entry name" value="ARM-type_fold"/>
</dbReference>
<proteinExistence type="predicted"/>
<sequence>MSEAIGDQGDEIRRILLSRHLDNVFSGTGGPKRPGSAPPQAEMLPGSPMGAGAPAYNLITGEPLRDGSNGAVTSGTQPPPQCRALDGNDLGLAPDAEEALRSQPDYVAYYYANVRNNPRLPPPLPARNVNAAWFENGKSLASDGLADAQAKPDAGDAQARATFNMLFGNFKDGAEPIPIRGADYIGQDFAQQASSSLGAASGISPPQPPDTLAAAWANVNSTKASSSATQQLLGAYGSPKPPTALSPLLTAELNAQASGISLYSAHSADEQTLHESLFVGSNPHTPMGSQHGGVNPLFGSFNPDSPRPPSLDAVGRSVSSNSLGAGTLGKDPKVNPAPGPAGRISSVIGDQRVTLRTPSKLRIGSTVADQDPQQQLLNSLTGADGAAAAAAAAAAACAAVDPENAAAAAAAAAAAQVQAAVEAFTNLPPAAATAFAAALGGGDQGGVPVNGQPLVAPEVLLGGAGAQQQQMQQAMYMAAAMYPMYYQQAQQTAGVQQSFQKAMQAAAMAGFPSMPGAAGGFPVIPGAVPPAMLQAAAFPPAMLGGLPPGAAALFSAGGVPDMAALAAAGLRPPQSFGAGALVPPFQPGMAMGMGGGAEYAAYYQKMMEAQAAAMAMAGGGVPKDADAAAALLRAGVPPPPPPHGQPPPPPKDKRGGSGDPAGPYGHPLSGAGGSGELGLRGRNNSIGREGDRLTPRSSGTIPPQGMGSPSGGGTSASGSPVTSSPFGAPGVGPAMHNSRLRSASGPQPYGAQQHDGHMMSLGSMGSGTLPSAGSLGQSGGQGYHRESRGPDGPPQRRNSIRRDALISEGAEPHSNGGNSSQGAGGSGRGPRSSGDTLLDEFKTNKTGRKWELREILGHVYEFSLDQHGSRFIQQKLEGVSSEDLDAAFSEVLPRIMHLMTDVFGNYVVQKFLEHGSPEQRARLTKALHGHVLQLSLQMYGCRVVQKALEVFSEEQKVELVAELDGHIMRCVRDQNGNHVIQKCIECVPAARIRGLLDNFLMCVVPLSTHPFGCRIIQRILEHVSDQQRRAAVMADILASAVQLTQDQYGNYVIQHVLEHGTPQERSSISGSLAATVVQLSMHKFASNVIEKCLTYGSTADRDLLINRMLGAQALQMQQAAAAGGVDADMEVEDPVQVMMKDQFGNYVVQKVLEVCSDDQREIMLARVRQQLHALKRYTYGKHIVARVEKLLSAGTRYQTHAKGRLLPDDEALAAAAAAAGRLNSLSITSPPPPPPPPPPPSAAEAWAGNPDSAAAHGRGGSTGSDGGGSAQPAAPNTPTVSAGTAEGGYSSNVVATTTASDEGAAPAAPQRPSSGVVGLDASVDGPAKAAN</sequence>
<gene>
    <name evidence="9" type="ORF">Agub_g7310</name>
</gene>
<dbReference type="SUPFAM" id="SSF48371">
    <property type="entry name" value="ARM repeat"/>
    <property type="match status" value="1"/>
</dbReference>
<keyword evidence="10" id="KW-1185">Reference proteome</keyword>
<evidence type="ECO:0000256" key="4">
    <source>
        <dbReference type="ARBA" id="ARBA00022884"/>
    </source>
</evidence>
<feature type="region of interest" description="Disordered" evidence="7">
    <location>
        <begin position="1224"/>
        <end position="1331"/>
    </location>
</feature>
<dbReference type="PANTHER" id="PTHR12537">
    <property type="entry name" value="RNA BINDING PROTEIN PUMILIO-RELATED"/>
    <property type="match status" value="1"/>
</dbReference>
<dbReference type="EMBL" id="BMAR01000011">
    <property type="protein sequence ID" value="GFR45859.1"/>
    <property type="molecule type" value="Genomic_DNA"/>
</dbReference>
<feature type="repeat" description="Pumilio" evidence="6">
    <location>
        <begin position="890"/>
        <end position="925"/>
    </location>
</feature>
<feature type="repeat" description="Pumilio" evidence="6">
    <location>
        <begin position="1035"/>
        <end position="1070"/>
    </location>
</feature>
<dbReference type="GO" id="GO:0010608">
    <property type="term" value="P:post-transcriptional regulation of gene expression"/>
    <property type="evidence" value="ECO:0007669"/>
    <property type="project" value="TreeGrafter"/>
</dbReference>
<feature type="repeat" description="Pumilio" evidence="6">
    <location>
        <begin position="998"/>
        <end position="1034"/>
    </location>
</feature>
<feature type="compositionally biased region" description="Polar residues" evidence="7">
    <location>
        <begin position="1289"/>
        <end position="1300"/>
    </location>
</feature>
<dbReference type="PROSITE" id="PS50302">
    <property type="entry name" value="PUM"/>
    <property type="match status" value="8"/>
</dbReference>
<dbReference type="CDD" id="cd07920">
    <property type="entry name" value="Pumilio"/>
    <property type="match status" value="1"/>
</dbReference>
<feature type="repeat" description="Pumilio" evidence="6">
    <location>
        <begin position="962"/>
        <end position="997"/>
    </location>
</feature>
<dbReference type="InterPro" id="IPR033133">
    <property type="entry name" value="PUM-HD"/>
</dbReference>
<feature type="repeat" description="Pumilio" evidence="6">
    <location>
        <begin position="1130"/>
        <end position="1165"/>
    </location>
</feature>
<evidence type="ECO:0000259" key="8">
    <source>
        <dbReference type="PROSITE" id="PS50303"/>
    </source>
</evidence>
<dbReference type="GO" id="GO:0005737">
    <property type="term" value="C:cytoplasm"/>
    <property type="evidence" value="ECO:0007669"/>
    <property type="project" value="UniProtKB-SubCell"/>
</dbReference>
<name>A0AAD3HLL4_9CHLO</name>
<feature type="region of interest" description="Disordered" evidence="7">
    <location>
        <begin position="633"/>
        <end position="840"/>
    </location>
</feature>
<comment type="function">
    <text evidence="5">Sequence-specific RNA-binding protein that regulates translation and mRNA stability by binding the 3'-UTR of target mRNAs. Binds the APUM-binding elements (APBEs) in the 3'-UTR mRNA sequence of CLV1, PNH, WUS and FAS2.</text>
</comment>
<accession>A0AAD3HLL4</accession>
<evidence type="ECO:0000256" key="2">
    <source>
        <dbReference type="ARBA" id="ARBA00022490"/>
    </source>
</evidence>
<dbReference type="FunFam" id="1.25.10.10:FF:000004">
    <property type="entry name" value="Pumilio homolog 1 isoform 2"/>
    <property type="match status" value="1"/>
</dbReference>
<keyword evidence="3" id="KW-0677">Repeat</keyword>
<evidence type="ECO:0000313" key="9">
    <source>
        <dbReference type="EMBL" id="GFR45859.1"/>
    </source>
</evidence>
<feature type="compositionally biased region" description="Low complexity" evidence="7">
    <location>
        <begin position="716"/>
        <end position="725"/>
    </location>
</feature>
<feature type="repeat" description="Pumilio" evidence="6">
    <location>
        <begin position="1071"/>
        <end position="1106"/>
    </location>
</feature>